<evidence type="ECO:0000256" key="5">
    <source>
        <dbReference type="ARBA" id="ARBA00022679"/>
    </source>
</evidence>
<dbReference type="EC" id="2.4.99.17" evidence="10 13"/>
<dbReference type="FunFam" id="3.40.1780.10:FF:000001">
    <property type="entry name" value="S-adenosylmethionine:tRNA ribosyltransferase-isomerase"/>
    <property type="match status" value="1"/>
</dbReference>
<dbReference type="Gene3D" id="3.40.1780.10">
    <property type="entry name" value="QueA-like"/>
    <property type="match status" value="1"/>
</dbReference>
<dbReference type="InterPro" id="IPR042118">
    <property type="entry name" value="QueA_dom1"/>
</dbReference>
<dbReference type="InterPro" id="IPR042119">
    <property type="entry name" value="QueA_dom2"/>
</dbReference>
<evidence type="ECO:0000256" key="4">
    <source>
        <dbReference type="ARBA" id="ARBA00022490"/>
    </source>
</evidence>
<organism evidence="14 15">
    <name type="scientific">Rubinisphaera brasiliensis (strain ATCC 49424 / DSM 5305 / JCM 21570 / IAM 15109 / NBRC 103401 / IFAM 1448)</name>
    <name type="common">Planctomyces brasiliensis</name>
    <dbReference type="NCBI Taxonomy" id="756272"/>
    <lineage>
        <taxon>Bacteria</taxon>
        <taxon>Pseudomonadati</taxon>
        <taxon>Planctomycetota</taxon>
        <taxon>Planctomycetia</taxon>
        <taxon>Planctomycetales</taxon>
        <taxon>Planctomycetaceae</taxon>
        <taxon>Rubinisphaera</taxon>
    </lineage>
</organism>
<keyword evidence="5 13" id="KW-0808">Transferase</keyword>
<dbReference type="GO" id="GO:0008616">
    <property type="term" value="P:tRNA queuosine(34) biosynthetic process"/>
    <property type="evidence" value="ECO:0007669"/>
    <property type="project" value="UniProtKB-UniRule"/>
</dbReference>
<evidence type="ECO:0000256" key="9">
    <source>
        <dbReference type="ARBA" id="ARBA00061210"/>
    </source>
</evidence>
<protein>
    <recommendedName>
        <fullName evidence="11 13">S-adenosylmethionine:tRNA ribosyltransferase-isomerase</fullName>
        <ecNumber evidence="10 13">2.4.99.17</ecNumber>
    </recommendedName>
    <alternativeName>
        <fullName evidence="12 13">Queuosine biosynthesis protein QueA</fullName>
    </alternativeName>
</protein>
<evidence type="ECO:0000256" key="10">
    <source>
        <dbReference type="ARBA" id="ARBA00066503"/>
    </source>
</evidence>
<dbReference type="NCBIfam" id="TIGR00113">
    <property type="entry name" value="queA"/>
    <property type="match status" value="1"/>
</dbReference>
<dbReference type="EMBL" id="CP002546">
    <property type="protein sequence ID" value="ADY60135.1"/>
    <property type="molecule type" value="Genomic_DNA"/>
</dbReference>
<comment type="subunit">
    <text evidence="3 13">Monomer.</text>
</comment>
<dbReference type="OrthoDB" id="9805933at2"/>
<comment type="subcellular location">
    <subcellularLocation>
        <location evidence="1 13">Cytoplasm</location>
    </subcellularLocation>
</comment>
<dbReference type="STRING" id="756272.Plabr_2534"/>
<dbReference type="NCBIfam" id="NF001140">
    <property type="entry name" value="PRK00147.1"/>
    <property type="match status" value="1"/>
</dbReference>
<evidence type="ECO:0000256" key="7">
    <source>
        <dbReference type="ARBA" id="ARBA00022785"/>
    </source>
</evidence>
<proteinExistence type="inferred from homology"/>
<keyword evidence="6 13" id="KW-0949">S-adenosyl-L-methionine</keyword>
<evidence type="ECO:0000256" key="8">
    <source>
        <dbReference type="ARBA" id="ARBA00052751"/>
    </source>
</evidence>
<evidence type="ECO:0000256" key="2">
    <source>
        <dbReference type="ARBA" id="ARBA00004691"/>
    </source>
</evidence>
<name>F0SPY5_RUBBR</name>
<accession>F0SPY5</accession>
<dbReference type="HAMAP" id="MF_00113">
    <property type="entry name" value="QueA"/>
    <property type="match status" value="1"/>
</dbReference>
<dbReference type="eggNOG" id="COG0809">
    <property type="taxonomic scope" value="Bacteria"/>
</dbReference>
<keyword evidence="4 13" id="KW-0963">Cytoplasm</keyword>
<evidence type="ECO:0000256" key="11">
    <source>
        <dbReference type="ARBA" id="ARBA00069325"/>
    </source>
</evidence>
<evidence type="ECO:0000256" key="6">
    <source>
        <dbReference type="ARBA" id="ARBA00022691"/>
    </source>
</evidence>
<dbReference type="RefSeq" id="WP_013628859.1">
    <property type="nucleotide sequence ID" value="NC_015174.1"/>
</dbReference>
<evidence type="ECO:0000256" key="13">
    <source>
        <dbReference type="HAMAP-Rule" id="MF_00113"/>
    </source>
</evidence>
<keyword evidence="15" id="KW-1185">Reference proteome</keyword>
<dbReference type="Pfam" id="PF02547">
    <property type="entry name" value="Queuosine_synth"/>
    <property type="match status" value="1"/>
</dbReference>
<keyword evidence="7 13" id="KW-0671">Queuosine biosynthesis</keyword>
<dbReference type="GO" id="GO:0051075">
    <property type="term" value="F:S-adenosylmethionine:tRNA ribosyltransferase-isomerase activity"/>
    <property type="evidence" value="ECO:0007669"/>
    <property type="project" value="UniProtKB-EC"/>
</dbReference>
<comment type="similarity">
    <text evidence="9 13">Belongs to the QueA family.</text>
</comment>
<dbReference type="PANTHER" id="PTHR30307">
    <property type="entry name" value="S-ADENOSYLMETHIONINE:TRNA RIBOSYLTRANSFERASE-ISOMERASE"/>
    <property type="match status" value="1"/>
</dbReference>
<dbReference type="AlphaFoldDB" id="F0SPY5"/>
<comment type="catalytic activity">
    <reaction evidence="8 13">
        <text>7-aminomethyl-7-carbaguanosine(34) in tRNA + S-adenosyl-L-methionine = epoxyqueuosine(34) in tRNA + adenine + L-methionine + 2 H(+)</text>
        <dbReference type="Rhea" id="RHEA:32155"/>
        <dbReference type="Rhea" id="RHEA-COMP:10342"/>
        <dbReference type="Rhea" id="RHEA-COMP:18582"/>
        <dbReference type="ChEBI" id="CHEBI:15378"/>
        <dbReference type="ChEBI" id="CHEBI:16708"/>
        <dbReference type="ChEBI" id="CHEBI:57844"/>
        <dbReference type="ChEBI" id="CHEBI:59789"/>
        <dbReference type="ChEBI" id="CHEBI:82833"/>
        <dbReference type="ChEBI" id="CHEBI:194443"/>
        <dbReference type="EC" id="2.4.99.17"/>
    </reaction>
</comment>
<comment type="pathway">
    <text evidence="2 13">tRNA modification; tRNA-queuosine biosynthesis.</text>
</comment>
<dbReference type="InterPro" id="IPR003699">
    <property type="entry name" value="QueA"/>
</dbReference>
<dbReference type="HOGENOM" id="CLU_039110_1_0_0"/>
<evidence type="ECO:0000256" key="12">
    <source>
        <dbReference type="ARBA" id="ARBA00076160"/>
    </source>
</evidence>
<sequence length="354" mass="40120">MTDLNSIEAYDYHLPEELIAQHPVEPRDHSRLLVYRRADQSIVHRRFHNLPEYLRANDCLIWNQTRVVPARLYGRRAETGGKWEGLFLKLLADGDWEIIGQTRGKLKAGEFLEIPHPGSEDVLQLKLIERREGGCWIARPETNGEVSPWDLLDQFGSIPLPPYIQDGHASEADRERYQTVYAQTPGAVAAPTAGLHFTPELIERCQAAGVDCSSVTLHVGLGTFRPVSVDNLDAHQMHREWCEVTSETVGQLQRCYEAGGRRIAVGTTTVRTLETASRESGQLQPWDGESDLFIRPGYQFRSTDGLITNFHLPKSTLLIMLSAMVGREEILRIYEEAISEQYRFYSYGDAMLIL</sequence>
<dbReference type="Gene3D" id="2.40.10.240">
    <property type="entry name" value="QueA-like"/>
    <property type="match status" value="1"/>
</dbReference>
<evidence type="ECO:0000256" key="1">
    <source>
        <dbReference type="ARBA" id="ARBA00004496"/>
    </source>
</evidence>
<evidence type="ECO:0000313" key="14">
    <source>
        <dbReference type="EMBL" id="ADY60135.1"/>
    </source>
</evidence>
<dbReference type="KEGG" id="pbs:Plabr_2534"/>
<gene>
    <name evidence="13" type="primary">queA</name>
    <name evidence="14" type="ordered locus">Plabr_2534</name>
</gene>
<dbReference type="PANTHER" id="PTHR30307:SF0">
    <property type="entry name" value="S-ADENOSYLMETHIONINE:TRNA RIBOSYLTRANSFERASE-ISOMERASE"/>
    <property type="match status" value="1"/>
</dbReference>
<dbReference type="Proteomes" id="UP000006860">
    <property type="component" value="Chromosome"/>
</dbReference>
<dbReference type="UniPathway" id="UPA00392"/>
<dbReference type="InterPro" id="IPR036100">
    <property type="entry name" value="QueA_sf"/>
</dbReference>
<evidence type="ECO:0000256" key="3">
    <source>
        <dbReference type="ARBA" id="ARBA00011245"/>
    </source>
</evidence>
<reference evidence="15" key="1">
    <citation type="submission" date="2011-02" db="EMBL/GenBank/DDBJ databases">
        <title>The complete genome of Planctomyces brasiliensis DSM 5305.</title>
        <authorList>
            <person name="Lucas S."/>
            <person name="Copeland A."/>
            <person name="Lapidus A."/>
            <person name="Bruce D."/>
            <person name="Goodwin L."/>
            <person name="Pitluck S."/>
            <person name="Kyrpides N."/>
            <person name="Mavromatis K."/>
            <person name="Pagani I."/>
            <person name="Ivanova N."/>
            <person name="Ovchinnikova G."/>
            <person name="Lu M."/>
            <person name="Detter J.C."/>
            <person name="Han C."/>
            <person name="Land M."/>
            <person name="Hauser L."/>
            <person name="Markowitz V."/>
            <person name="Cheng J.-F."/>
            <person name="Hugenholtz P."/>
            <person name="Woyke T."/>
            <person name="Wu D."/>
            <person name="Tindall B."/>
            <person name="Pomrenke H.G."/>
            <person name="Brambilla E."/>
            <person name="Klenk H.-P."/>
            <person name="Eisen J.A."/>
        </authorList>
    </citation>
    <scope>NUCLEOTIDE SEQUENCE [LARGE SCALE GENOMIC DNA]</scope>
    <source>
        <strain evidence="15">ATCC 49424 / DSM 5305 / JCM 21570 / NBRC 103401 / IFAM 1448</strain>
    </source>
</reference>
<dbReference type="SUPFAM" id="SSF111337">
    <property type="entry name" value="QueA-like"/>
    <property type="match status" value="1"/>
</dbReference>
<evidence type="ECO:0000313" key="15">
    <source>
        <dbReference type="Proteomes" id="UP000006860"/>
    </source>
</evidence>
<comment type="function">
    <text evidence="13">Transfers and isomerizes the ribose moiety from AdoMet to the 7-aminomethyl group of 7-deazaguanine (preQ1-tRNA) to give epoxyqueuosine (oQ-tRNA).</text>
</comment>
<dbReference type="GO" id="GO:0005737">
    <property type="term" value="C:cytoplasm"/>
    <property type="evidence" value="ECO:0007669"/>
    <property type="project" value="UniProtKB-SubCell"/>
</dbReference>